<feature type="domain" description="Carrier" evidence="4">
    <location>
        <begin position="482"/>
        <end position="539"/>
    </location>
</feature>
<feature type="transmembrane region" description="Helical" evidence="2">
    <location>
        <begin position="617"/>
        <end position="641"/>
    </location>
</feature>
<reference evidence="5 6" key="1">
    <citation type="submission" date="2020-04" db="EMBL/GenBank/DDBJ databases">
        <title>Knoellia sp. isolate from air conditioner.</title>
        <authorList>
            <person name="Chea S."/>
            <person name="Kim D.-U."/>
        </authorList>
    </citation>
    <scope>NUCLEOTIDE SEQUENCE [LARGE SCALE GENOMIC DNA]</scope>
    <source>
        <strain evidence="5 6">DB2414S</strain>
    </source>
</reference>
<dbReference type="EMBL" id="JABEPQ010000001">
    <property type="protein sequence ID" value="NNM44979.1"/>
    <property type="molecule type" value="Genomic_DNA"/>
</dbReference>
<dbReference type="Gene3D" id="3.40.50.12780">
    <property type="entry name" value="N-terminal domain of ligase-like"/>
    <property type="match status" value="1"/>
</dbReference>
<dbReference type="PANTHER" id="PTHR43767">
    <property type="entry name" value="LONG-CHAIN-FATTY-ACID--COA LIGASE"/>
    <property type="match status" value="1"/>
</dbReference>
<evidence type="ECO:0000313" key="5">
    <source>
        <dbReference type="EMBL" id="NNM44979.1"/>
    </source>
</evidence>
<dbReference type="InterPro" id="IPR000873">
    <property type="entry name" value="AMP-dep_synth/lig_dom"/>
</dbReference>
<accession>A0A849HD31</accession>
<feature type="transmembrane region" description="Helical" evidence="2">
    <location>
        <begin position="578"/>
        <end position="597"/>
    </location>
</feature>
<dbReference type="Gene3D" id="3.30.300.30">
    <property type="match status" value="1"/>
</dbReference>
<dbReference type="InterPro" id="IPR036736">
    <property type="entry name" value="ACP-like_sf"/>
</dbReference>
<feature type="region of interest" description="Disordered" evidence="1">
    <location>
        <begin position="843"/>
        <end position="876"/>
    </location>
</feature>
<keyword evidence="6" id="KW-1185">Reference proteome</keyword>
<feature type="transmembrane region" description="Helical" evidence="2">
    <location>
        <begin position="661"/>
        <end position="680"/>
    </location>
</feature>
<sequence length="876" mass="93301">MTTDARTTTSPRPLWRTEALAAHGTDAALVTRDEQVTYSELARRVDDVARAWPGPRRRLVLVELTPTVDAVVTYLAALQAGHVVVLSEPGRAADIARVWTPDDHAHPTPAGWRLEHSSDEGRHVLHPDLALLMSTSGSTGSPKLVRLSAASVTTNAHDIAAALGLRATDRGVTALPLHYCYGLSVLHSHLAVGASVVLTDASVVDPGFWPMLRELSVTNLAGVPYTFDLLDHSAASTGSVPSLRLLTQAGGRLAPDKVLQWARRGQEEGWDLRVMYGQTEATARMAVSAPGRALTGPGSVGLPVGDGSFSVVDEDGRDVPAGEVGALRFHGPSVMLGYAAEPADLARGRDVTTLDTGDLGRVSHDGSLEVVGRRASFVKVMGVRIDVQRVEAALSARGWEAVVAAQGDRLGAVVCGGDTTAAETVALASGLPEHVVDVLPVERIPRHSNGKPDRPAAVALLDEAAQRATNSTPQGRTATDLVVLYADVLARPDTTEDSTFVGLGGDSLSYVELSVRLEDRLGTLPDDWPRRTIGELAAYRADDTTTPTVGQRWVARIDSTLVLRAAAVLTIVGTHVHLFRILGGAHILLGVAGYNFARFAASAPTATGLWQRVGRTIGRIAVPTALWVIAVGLVNGSYSAANALLLNWVFGPDHWTSTWRLWFIEALVWVLVALAGVLSVPAVRRWYHARPFAVAATVAAVTAFARLDVFDLTSPPGRGTAPAVLWLVAIGWAAAVATRRRDRLVLSAIVLASLPGFMDNPVREATIAAGLLTIIWVRTIPVPRLLVPAVSVLASASLYVYLTHFEVYRLTGSSWVNLATSLGLGILVWLVCSRGPRLLRRRLGTTTKATTRARTRHTPAPPAVHPPIPRSLTEVS</sequence>
<evidence type="ECO:0000256" key="1">
    <source>
        <dbReference type="SAM" id="MobiDB-lite"/>
    </source>
</evidence>
<dbReference type="InterPro" id="IPR050237">
    <property type="entry name" value="ATP-dep_AMP-bd_enzyme"/>
</dbReference>
<keyword evidence="2" id="KW-0812">Transmembrane</keyword>
<proteinExistence type="predicted"/>
<dbReference type="InterPro" id="IPR042099">
    <property type="entry name" value="ANL_N_sf"/>
</dbReference>
<dbReference type="SUPFAM" id="SSF47336">
    <property type="entry name" value="ACP-like"/>
    <property type="match status" value="1"/>
</dbReference>
<name>A0A849HD31_9MICO</name>
<comment type="caution">
    <text evidence="5">The sequence shown here is derived from an EMBL/GenBank/DDBJ whole genome shotgun (WGS) entry which is preliminary data.</text>
</comment>
<dbReference type="RefSeq" id="WP_171242060.1">
    <property type="nucleotide sequence ID" value="NZ_JABEPQ010000001.1"/>
</dbReference>
<feature type="transmembrane region" description="Helical" evidence="2">
    <location>
        <begin position="814"/>
        <end position="832"/>
    </location>
</feature>
<dbReference type="AlphaFoldDB" id="A0A849HD31"/>
<evidence type="ECO:0000256" key="2">
    <source>
        <dbReference type="SAM" id="Phobius"/>
    </source>
</evidence>
<gene>
    <name evidence="5" type="ORF">HJG52_03035</name>
</gene>
<feature type="transmembrane region" description="Helical" evidence="2">
    <location>
        <begin position="719"/>
        <end position="737"/>
    </location>
</feature>
<feature type="transmembrane region" description="Helical" evidence="2">
    <location>
        <begin position="687"/>
        <end position="707"/>
    </location>
</feature>
<evidence type="ECO:0000313" key="6">
    <source>
        <dbReference type="Proteomes" id="UP000588586"/>
    </source>
</evidence>
<organism evidence="5 6">
    <name type="scientific">Knoellia koreensis</name>
    <dbReference type="NCBI Taxonomy" id="2730921"/>
    <lineage>
        <taxon>Bacteria</taxon>
        <taxon>Bacillati</taxon>
        <taxon>Actinomycetota</taxon>
        <taxon>Actinomycetes</taxon>
        <taxon>Micrococcales</taxon>
        <taxon>Intrasporangiaceae</taxon>
        <taxon>Knoellia</taxon>
    </lineage>
</organism>
<dbReference type="Pfam" id="PF00550">
    <property type="entry name" value="PP-binding"/>
    <property type="match status" value="1"/>
</dbReference>
<dbReference type="InterPro" id="IPR009081">
    <property type="entry name" value="PP-bd_ACP"/>
</dbReference>
<evidence type="ECO:0000259" key="4">
    <source>
        <dbReference type="Pfam" id="PF00550"/>
    </source>
</evidence>
<evidence type="ECO:0000259" key="3">
    <source>
        <dbReference type="Pfam" id="PF00501"/>
    </source>
</evidence>
<dbReference type="SUPFAM" id="SSF56801">
    <property type="entry name" value="Acetyl-CoA synthetase-like"/>
    <property type="match status" value="1"/>
</dbReference>
<dbReference type="PANTHER" id="PTHR43767:SF10">
    <property type="entry name" value="SURFACTIN SYNTHASE SUBUNIT 1"/>
    <property type="match status" value="1"/>
</dbReference>
<dbReference type="InterPro" id="IPR045851">
    <property type="entry name" value="AMP-bd_C_sf"/>
</dbReference>
<dbReference type="Gene3D" id="1.10.1200.10">
    <property type="entry name" value="ACP-like"/>
    <property type="match status" value="1"/>
</dbReference>
<feature type="transmembrane region" description="Helical" evidence="2">
    <location>
        <begin position="785"/>
        <end position="802"/>
    </location>
</feature>
<dbReference type="Proteomes" id="UP000588586">
    <property type="component" value="Unassembled WGS sequence"/>
</dbReference>
<feature type="domain" description="AMP-dependent synthetase/ligase" evidence="3">
    <location>
        <begin position="126"/>
        <end position="338"/>
    </location>
</feature>
<dbReference type="Pfam" id="PF00501">
    <property type="entry name" value="AMP-binding"/>
    <property type="match status" value="1"/>
</dbReference>
<keyword evidence="2" id="KW-0472">Membrane</keyword>
<protein>
    <submittedName>
        <fullName evidence="5">AMP-binding protein</fullName>
    </submittedName>
</protein>
<feature type="compositionally biased region" description="Pro residues" evidence="1">
    <location>
        <begin position="859"/>
        <end position="869"/>
    </location>
</feature>
<keyword evidence="2" id="KW-1133">Transmembrane helix</keyword>